<protein>
    <submittedName>
        <fullName evidence="1">16937_t:CDS:1</fullName>
    </submittedName>
</protein>
<evidence type="ECO:0000313" key="2">
    <source>
        <dbReference type="Proteomes" id="UP000789901"/>
    </source>
</evidence>
<reference evidence="1 2" key="1">
    <citation type="submission" date="2021-06" db="EMBL/GenBank/DDBJ databases">
        <authorList>
            <person name="Kallberg Y."/>
            <person name="Tangrot J."/>
            <person name="Rosling A."/>
        </authorList>
    </citation>
    <scope>NUCLEOTIDE SEQUENCE [LARGE SCALE GENOMIC DNA]</scope>
    <source>
        <strain evidence="1 2">120-4 pot B 10/14</strain>
    </source>
</reference>
<name>A0ABN7UEJ5_GIGMA</name>
<organism evidence="1 2">
    <name type="scientific">Gigaspora margarita</name>
    <dbReference type="NCBI Taxonomy" id="4874"/>
    <lineage>
        <taxon>Eukaryota</taxon>
        <taxon>Fungi</taxon>
        <taxon>Fungi incertae sedis</taxon>
        <taxon>Mucoromycota</taxon>
        <taxon>Glomeromycotina</taxon>
        <taxon>Glomeromycetes</taxon>
        <taxon>Diversisporales</taxon>
        <taxon>Gigasporaceae</taxon>
        <taxon>Gigaspora</taxon>
    </lineage>
</organism>
<evidence type="ECO:0000313" key="1">
    <source>
        <dbReference type="EMBL" id="CAG8577145.1"/>
    </source>
</evidence>
<proteinExistence type="predicted"/>
<comment type="caution">
    <text evidence="1">The sequence shown here is derived from an EMBL/GenBank/DDBJ whole genome shotgun (WGS) entry which is preliminary data.</text>
</comment>
<gene>
    <name evidence="1" type="ORF">GMARGA_LOCUS5769</name>
</gene>
<sequence>MFYQAFYSYILFRINQELLSVRLRKVPIANKEYKEPEGGNRIEEVSKALLFCNGKGYIKRNCNQLKEANKLN</sequence>
<dbReference type="EMBL" id="CAJVQB010002500">
    <property type="protein sequence ID" value="CAG8577145.1"/>
    <property type="molecule type" value="Genomic_DNA"/>
</dbReference>
<accession>A0ABN7UEJ5</accession>
<dbReference type="Proteomes" id="UP000789901">
    <property type="component" value="Unassembled WGS sequence"/>
</dbReference>
<keyword evidence="2" id="KW-1185">Reference proteome</keyword>